<reference evidence="2" key="1">
    <citation type="submission" date="2020-07" db="EMBL/GenBank/DDBJ databases">
        <title>Complete genome sequencing of Coprobacter sp. strain 2CBH44.</title>
        <authorList>
            <person name="Sakamoto M."/>
            <person name="Murakami T."/>
            <person name="Mori H."/>
        </authorList>
    </citation>
    <scope>NUCLEOTIDE SEQUENCE [LARGE SCALE GENOMIC DNA]</scope>
    <source>
        <strain evidence="2">2CBH44</strain>
    </source>
</reference>
<dbReference type="GO" id="GO:0000287">
    <property type="term" value="F:magnesium ion binding"/>
    <property type="evidence" value="ECO:0007669"/>
    <property type="project" value="TreeGrafter"/>
</dbReference>
<dbReference type="InterPro" id="IPR000150">
    <property type="entry name" value="Cof"/>
</dbReference>
<dbReference type="SFLD" id="SFLDG01140">
    <property type="entry name" value="C2.B:_Phosphomannomutase_and_P"/>
    <property type="match status" value="1"/>
</dbReference>
<name>A0A7G1HSG5_9BACT</name>
<dbReference type="NCBIfam" id="TIGR01484">
    <property type="entry name" value="HAD-SF-IIB"/>
    <property type="match status" value="1"/>
</dbReference>
<dbReference type="GO" id="GO:0005829">
    <property type="term" value="C:cytosol"/>
    <property type="evidence" value="ECO:0007669"/>
    <property type="project" value="TreeGrafter"/>
</dbReference>
<accession>A0A7G1HSG5</accession>
<dbReference type="CDD" id="cd07516">
    <property type="entry name" value="HAD_Pase"/>
    <property type="match status" value="1"/>
</dbReference>
<dbReference type="PANTHER" id="PTHR10000">
    <property type="entry name" value="PHOSPHOSERINE PHOSPHATASE"/>
    <property type="match status" value="1"/>
</dbReference>
<dbReference type="SFLD" id="SFLDS00003">
    <property type="entry name" value="Haloacid_Dehalogenase"/>
    <property type="match status" value="1"/>
</dbReference>
<keyword evidence="2" id="KW-1185">Reference proteome</keyword>
<dbReference type="KEGG" id="copr:Cop2CBH44_10280"/>
<dbReference type="Gene3D" id="3.30.1240.10">
    <property type="match status" value="1"/>
</dbReference>
<dbReference type="SUPFAM" id="SSF56784">
    <property type="entry name" value="HAD-like"/>
    <property type="match status" value="1"/>
</dbReference>
<dbReference type="InterPro" id="IPR023214">
    <property type="entry name" value="HAD_sf"/>
</dbReference>
<organism evidence="1 2">
    <name type="scientific">Coprobacter secundus subsp. similis</name>
    <dbReference type="NCBI Taxonomy" id="2751153"/>
    <lineage>
        <taxon>Bacteria</taxon>
        <taxon>Pseudomonadati</taxon>
        <taxon>Bacteroidota</taxon>
        <taxon>Bacteroidia</taxon>
        <taxon>Bacteroidales</taxon>
        <taxon>Barnesiellaceae</taxon>
        <taxon>Coprobacter</taxon>
    </lineage>
</organism>
<dbReference type="InterPro" id="IPR036412">
    <property type="entry name" value="HAD-like_sf"/>
</dbReference>
<dbReference type="Gene3D" id="3.40.50.1000">
    <property type="entry name" value="HAD superfamily/HAD-like"/>
    <property type="match status" value="1"/>
</dbReference>
<dbReference type="Proteomes" id="UP000594042">
    <property type="component" value="Chromosome"/>
</dbReference>
<sequence length="272" mass="30448">MYKLIVLDLDGTLTNAKKEITLRTKQVLLRIQQKGMKIVLASGRPTYGIIPLAEELELSKYGGFILSYNGGKIVDYKTKKVLFEMILPSDVIPHLYRASKEYGTAILSYKDKSILTEHPEDKYVLIEANLNKMNIERVDSFTHALNFPVTKCLMVGESGKIAKAEKQLQEKLGNIMSVYRSEPFFLELVPQSIDKAKSLEYLLNYLKISRDEIIACGDGYNDVSMIRFAGLGVAMANACDDVKACADYVTCSNEEDGVAHVVEKFVLKEIVA</sequence>
<dbReference type="EMBL" id="AP023322">
    <property type="protein sequence ID" value="BCI62675.1"/>
    <property type="molecule type" value="Genomic_DNA"/>
</dbReference>
<dbReference type="Pfam" id="PF08282">
    <property type="entry name" value="Hydrolase_3"/>
    <property type="match status" value="1"/>
</dbReference>
<dbReference type="PROSITE" id="PS01229">
    <property type="entry name" value="COF_2"/>
    <property type="match status" value="1"/>
</dbReference>
<protein>
    <submittedName>
        <fullName evidence="1">Haloacid dehalogenase</fullName>
    </submittedName>
</protein>
<dbReference type="PANTHER" id="PTHR10000:SF8">
    <property type="entry name" value="HAD SUPERFAMILY HYDROLASE-LIKE, TYPE 3"/>
    <property type="match status" value="1"/>
</dbReference>
<dbReference type="AlphaFoldDB" id="A0A7G1HSG5"/>
<dbReference type="NCBIfam" id="TIGR00099">
    <property type="entry name" value="Cof-subfamily"/>
    <property type="match status" value="1"/>
</dbReference>
<dbReference type="GO" id="GO:0016791">
    <property type="term" value="F:phosphatase activity"/>
    <property type="evidence" value="ECO:0007669"/>
    <property type="project" value="TreeGrafter"/>
</dbReference>
<evidence type="ECO:0000313" key="2">
    <source>
        <dbReference type="Proteomes" id="UP000594042"/>
    </source>
</evidence>
<proteinExistence type="predicted"/>
<evidence type="ECO:0000313" key="1">
    <source>
        <dbReference type="EMBL" id="BCI62675.1"/>
    </source>
</evidence>
<dbReference type="SFLD" id="SFLDG01144">
    <property type="entry name" value="C2.B.4:_PGP_Like"/>
    <property type="match status" value="1"/>
</dbReference>
<dbReference type="InterPro" id="IPR006379">
    <property type="entry name" value="HAD-SF_hydro_IIB"/>
</dbReference>
<gene>
    <name evidence="1" type="ORF">Cop2CBH44_10280</name>
</gene>